<dbReference type="Proteomes" id="UP000054558">
    <property type="component" value="Unassembled WGS sequence"/>
</dbReference>
<dbReference type="AlphaFoldDB" id="A0A1Y1HNF8"/>
<dbReference type="OMA" id="VASSCYC"/>
<feature type="compositionally biased region" description="Low complexity" evidence="1">
    <location>
        <begin position="338"/>
        <end position="347"/>
    </location>
</feature>
<feature type="compositionally biased region" description="Basic and acidic residues" evidence="1">
    <location>
        <begin position="301"/>
        <end position="314"/>
    </location>
</feature>
<evidence type="ECO:0000313" key="3">
    <source>
        <dbReference type="Proteomes" id="UP000054558"/>
    </source>
</evidence>
<feature type="region of interest" description="Disordered" evidence="1">
    <location>
        <begin position="78"/>
        <end position="348"/>
    </location>
</feature>
<reference evidence="2 3" key="1">
    <citation type="journal article" date="2014" name="Nat. Commun.">
        <title>Klebsormidium flaccidum genome reveals primary factors for plant terrestrial adaptation.</title>
        <authorList>
            <person name="Hori K."/>
            <person name="Maruyama F."/>
            <person name="Fujisawa T."/>
            <person name="Togashi T."/>
            <person name="Yamamoto N."/>
            <person name="Seo M."/>
            <person name="Sato S."/>
            <person name="Yamada T."/>
            <person name="Mori H."/>
            <person name="Tajima N."/>
            <person name="Moriyama T."/>
            <person name="Ikeuchi M."/>
            <person name="Watanabe M."/>
            <person name="Wada H."/>
            <person name="Kobayashi K."/>
            <person name="Saito M."/>
            <person name="Masuda T."/>
            <person name="Sasaki-Sekimoto Y."/>
            <person name="Mashiguchi K."/>
            <person name="Awai K."/>
            <person name="Shimojima M."/>
            <person name="Masuda S."/>
            <person name="Iwai M."/>
            <person name="Nobusawa T."/>
            <person name="Narise T."/>
            <person name="Kondo S."/>
            <person name="Saito H."/>
            <person name="Sato R."/>
            <person name="Murakawa M."/>
            <person name="Ihara Y."/>
            <person name="Oshima-Yamada Y."/>
            <person name="Ohtaka K."/>
            <person name="Satoh M."/>
            <person name="Sonobe K."/>
            <person name="Ishii M."/>
            <person name="Ohtani R."/>
            <person name="Kanamori-Sato M."/>
            <person name="Honoki R."/>
            <person name="Miyazaki D."/>
            <person name="Mochizuki H."/>
            <person name="Umetsu J."/>
            <person name="Higashi K."/>
            <person name="Shibata D."/>
            <person name="Kamiya Y."/>
            <person name="Sato N."/>
            <person name="Nakamura Y."/>
            <person name="Tabata S."/>
            <person name="Ida S."/>
            <person name="Kurokawa K."/>
            <person name="Ohta H."/>
        </authorList>
    </citation>
    <scope>NUCLEOTIDE SEQUENCE [LARGE SCALE GENOMIC DNA]</scope>
    <source>
        <strain evidence="2 3">NIES-2285</strain>
    </source>
</reference>
<keyword evidence="3" id="KW-1185">Reference proteome</keyword>
<protein>
    <submittedName>
        <fullName evidence="2">Uncharacterized protein</fullName>
    </submittedName>
</protein>
<feature type="compositionally biased region" description="Acidic residues" evidence="1">
    <location>
        <begin position="414"/>
        <end position="424"/>
    </location>
</feature>
<accession>A0A1Y1HNF8</accession>
<gene>
    <name evidence="2" type="ORF">KFL_000330090</name>
</gene>
<evidence type="ECO:0000256" key="1">
    <source>
        <dbReference type="SAM" id="MobiDB-lite"/>
    </source>
</evidence>
<organism evidence="2 3">
    <name type="scientific">Klebsormidium nitens</name>
    <name type="common">Green alga</name>
    <name type="synonym">Ulothrix nitens</name>
    <dbReference type="NCBI Taxonomy" id="105231"/>
    <lineage>
        <taxon>Eukaryota</taxon>
        <taxon>Viridiplantae</taxon>
        <taxon>Streptophyta</taxon>
        <taxon>Klebsormidiophyceae</taxon>
        <taxon>Klebsormidiales</taxon>
        <taxon>Klebsormidiaceae</taxon>
        <taxon>Klebsormidium</taxon>
    </lineage>
</organism>
<proteinExistence type="predicted"/>
<name>A0A1Y1HNF8_KLENI</name>
<feature type="region of interest" description="Disordered" evidence="1">
    <location>
        <begin position="482"/>
        <end position="505"/>
    </location>
</feature>
<evidence type="ECO:0000313" key="2">
    <source>
        <dbReference type="EMBL" id="GAQ79563.1"/>
    </source>
</evidence>
<feature type="compositionally biased region" description="Polar residues" evidence="1">
    <location>
        <begin position="83"/>
        <end position="105"/>
    </location>
</feature>
<dbReference type="EMBL" id="DF236982">
    <property type="protein sequence ID" value="GAQ79563.1"/>
    <property type="molecule type" value="Genomic_DNA"/>
</dbReference>
<sequence length="505" mass="53188">MASPGYGIPNYGTVSDADVNQLLEQFEDENMLSLYLGSHRAGEGQSGAFADVGELTPSYLQDEDGGLDNDLAARLAALKAPRNGNSQGDGKNSAANAGRPPTTTSNKEEVRKNSPPEGKLSPELSRPGAGGEFGSKSGPKDGVRNDGQTGLPVVQAADKHVEPDPDDVTSLGNDLASRLRKLKGGANQRGLPDVDVSKGNAAEAERYASLKKRTTNGTATDVAAANEECSEKQAAQQVAGPSGAPFIDLSRGGAKKQAVEVAGRGKVRESWSNPLAGLFGRQSSSAKSGRAPAPPAGPTDGPRDLDNTERRAREVLAGFSNGGEGANRSSRKNGRPGSASSSIDPSSALFRDLQSVRVPQAEGAYDQVIKEEQKELSEVEALLAAMRDDVRIRRERQVPGLEVAAGEHSHREEEDGSLDSDSELSEEHKKDDKKVEEIAAWAVDAASLEVMALLGPGMSLSTSSWGIVISSNTGLKMDFCPVQESGKTGRKKDFCRAQESRQTGQ</sequence>
<feature type="region of interest" description="Disordered" evidence="1">
    <location>
        <begin position="401"/>
        <end position="433"/>
    </location>
</feature>